<gene>
    <name evidence="1" type="ORF">M3215_17395</name>
</gene>
<reference evidence="1" key="1">
    <citation type="submission" date="2022-05" db="EMBL/GenBank/DDBJ databases">
        <title>Comparative Genomics of Spacecraft Associated Microbes.</title>
        <authorList>
            <person name="Tran M.T."/>
            <person name="Wright A."/>
            <person name="Seuylemezian A."/>
            <person name="Eisen J."/>
            <person name="Coil D."/>
        </authorList>
    </citation>
    <scope>NUCLEOTIDE SEQUENCE</scope>
    <source>
        <strain evidence="1">FAIRING 10M-2.2</strain>
    </source>
</reference>
<keyword evidence="2" id="KW-1185">Reference proteome</keyword>
<proteinExistence type="predicted"/>
<protein>
    <submittedName>
        <fullName evidence="1">Uncharacterized protein</fullName>
    </submittedName>
</protein>
<dbReference type="Proteomes" id="UP001202289">
    <property type="component" value="Unassembled WGS sequence"/>
</dbReference>
<sequence length="75" mass="8889">MNNILALEHSGQIYLINIKEAPIEIDDVANKEHYDLKNSVTLLHEKGLIDNTKRQNLENLIKQRFDTITKYYNYR</sequence>
<organism evidence="1 2">
    <name type="scientific">Bacillus cytotoxicus</name>
    <dbReference type="NCBI Taxonomy" id="580165"/>
    <lineage>
        <taxon>Bacteria</taxon>
        <taxon>Bacillati</taxon>
        <taxon>Bacillota</taxon>
        <taxon>Bacilli</taxon>
        <taxon>Bacillales</taxon>
        <taxon>Bacillaceae</taxon>
        <taxon>Bacillus</taxon>
        <taxon>Bacillus cereus group</taxon>
    </lineage>
</organism>
<accession>A0ACC6AA54</accession>
<evidence type="ECO:0000313" key="2">
    <source>
        <dbReference type="Proteomes" id="UP001202289"/>
    </source>
</evidence>
<dbReference type="EMBL" id="JAMBOP010000025">
    <property type="protein sequence ID" value="MCM3737523.1"/>
    <property type="molecule type" value="Genomic_DNA"/>
</dbReference>
<comment type="caution">
    <text evidence="1">The sequence shown here is derived from an EMBL/GenBank/DDBJ whole genome shotgun (WGS) entry which is preliminary data.</text>
</comment>
<name>A0ACC6AA54_9BACI</name>
<evidence type="ECO:0000313" key="1">
    <source>
        <dbReference type="EMBL" id="MCM3737523.1"/>
    </source>
</evidence>